<evidence type="ECO:0000313" key="1">
    <source>
        <dbReference type="EMBL" id="ADB53336.1"/>
    </source>
</evidence>
<organism evidence="1 2">
    <name type="scientific">Conexibacter woesei (strain DSM 14684 / CCUG 47730 / CIP 108061 / JCM 11494 / NBRC 100937 / ID131577)</name>
    <dbReference type="NCBI Taxonomy" id="469383"/>
    <lineage>
        <taxon>Bacteria</taxon>
        <taxon>Bacillati</taxon>
        <taxon>Actinomycetota</taxon>
        <taxon>Thermoleophilia</taxon>
        <taxon>Solirubrobacterales</taxon>
        <taxon>Conexibacteraceae</taxon>
        <taxon>Conexibacter</taxon>
    </lineage>
</organism>
<dbReference type="AlphaFoldDB" id="D3FC41"/>
<dbReference type="EMBL" id="CP001854">
    <property type="protein sequence ID" value="ADB53336.1"/>
    <property type="molecule type" value="Genomic_DNA"/>
</dbReference>
<accession>D3FC41</accession>
<protein>
    <submittedName>
        <fullName evidence="1">Uncharacterized protein</fullName>
    </submittedName>
</protein>
<keyword evidence="2" id="KW-1185">Reference proteome</keyword>
<dbReference type="KEGG" id="cwo:Cwoe_4924"/>
<sequence length="260" mass="26271">MPFTTTDRLPPFTGGPGTSSFARARDLRVVAHARELASDALGGRTVWCVAASPPARAAAAELRACLSTPAEDAIAVGEHAVGADSDADVELRQLAALLDDMLGGVAPGPVARGGLSAHERAVYAAGADEGEALLGAGVRAGDVVVLHDALAAVLAEAARARGAHVIRHVNAPVRGPAAAEAWAFLHAFEHAVDAYVVAGPAPDRLAAAMPSPSHVALKEVAPGATGAGLGWRAVLADVIGEDRDEHVGGTLHARPVVAVR</sequence>
<dbReference type="Gene3D" id="3.40.50.2000">
    <property type="entry name" value="Glycogen Phosphorylase B"/>
    <property type="match status" value="1"/>
</dbReference>
<name>D3FC41_CONWI</name>
<evidence type="ECO:0000313" key="2">
    <source>
        <dbReference type="Proteomes" id="UP000008229"/>
    </source>
</evidence>
<reference evidence="2" key="2">
    <citation type="submission" date="2010-01" db="EMBL/GenBank/DDBJ databases">
        <title>The complete genome of Conexibacter woesei DSM 14684.</title>
        <authorList>
            <consortium name="US DOE Joint Genome Institute (JGI-PGF)"/>
            <person name="Lucas S."/>
            <person name="Copeland A."/>
            <person name="Lapidus A."/>
            <person name="Glavina del Rio T."/>
            <person name="Dalin E."/>
            <person name="Tice H."/>
            <person name="Bruce D."/>
            <person name="Goodwin L."/>
            <person name="Pitluck S."/>
            <person name="Kyrpides N."/>
            <person name="Mavromatis K."/>
            <person name="Ivanova N."/>
            <person name="Mikhailova N."/>
            <person name="Chertkov O."/>
            <person name="Brettin T."/>
            <person name="Detter J.C."/>
            <person name="Han C."/>
            <person name="Larimer F."/>
            <person name="Land M."/>
            <person name="Hauser L."/>
            <person name="Markowitz V."/>
            <person name="Cheng J.-F."/>
            <person name="Hugenholtz P."/>
            <person name="Woyke T."/>
            <person name="Wu D."/>
            <person name="Pukall R."/>
            <person name="Steenblock K."/>
            <person name="Schneider S."/>
            <person name="Klenk H.-P."/>
            <person name="Eisen J.A."/>
        </authorList>
    </citation>
    <scope>NUCLEOTIDE SEQUENCE [LARGE SCALE GENOMIC DNA]</scope>
    <source>
        <strain evidence="2">DSM 14684 / CIP 108061 / JCM 11494 / NBRC 100937 / ID131577</strain>
    </source>
</reference>
<gene>
    <name evidence="1" type="ordered locus">Cwoe_4924</name>
</gene>
<dbReference type="HOGENOM" id="CLU_1068374_0_0_11"/>
<reference evidence="1 2" key="1">
    <citation type="journal article" date="2010" name="Stand. Genomic Sci.">
        <title>Complete genome sequence of Conexibacter woesei type strain (ID131577).</title>
        <authorList>
            <person name="Pukall R."/>
            <person name="Lapidus A."/>
            <person name="Glavina Del Rio T."/>
            <person name="Copeland A."/>
            <person name="Tice H."/>
            <person name="Cheng J.-F."/>
            <person name="Lucas S."/>
            <person name="Chen F."/>
            <person name="Nolan M."/>
            <person name="Bruce D."/>
            <person name="Goodwin L."/>
            <person name="Pitluck S."/>
            <person name="Mavromatis K."/>
            <person name="Ivanova N."/>
            <person name="Ovchinnikova G."/>
            <person name="Pati A."/>
            <person name="Chen A."/>
            <person name="Palaniappan K."/>
            <person name="Land M."/>
            <person name="Hauser L."/>
            <person name="Chang Y.-J."/>
            <person name="Jeffries C.D."/>
            <person name="Chain P."/>
            <person name="Meincke L."/>
            <person name="Sims D."/>
            <person name="Brettin T."/>
            <person name="Detter J.C."/>
            <person name="Rohde M."/>
            <person name="Goeker M."/>
            <person name="Bristow J."/>
            <person name="Eisen J.A."/>
            <person name="Markowitz V."/>
            <person name="Kyrpides N.C."/>
            <person name="Klenk H.-P."/>
            <person name="Hugenholtz P."/>
        </authorList>
    </citation>
    <scope>NUCLEOTIDE SEQUENCE [LARGE SCALE GENOMIC DNA]</scope>
    <source>
        <strain evidence="2">DSM 14684 / CIP 108061 / JCM 11494 / NBRC 100937 / ID131577</strain>
    </source>
</reference>
<proteinExistence type="predicted"/>
<dbReference type="Proteomes" id="UP000008229">
    <property type="component" value="Chromosome"/>
</dbReference>
<dbReference type="STRING" id="469383.Cwoe_4924"/>
<dbReference type="RefSeq" id="WP_012936387.1">
    <property type="nucleotide sequence ID" value="NC_013739.1"/>
</dbReference>